<feature type="region of interest" description="Disordered" evidence="1">
    <location>
        <begin position="85"/>
        <end position="112"/>
    </location>
</feature>
<organism evidence="2 3">
    <name type="scientific">Arthrobotrys musiformis</name>
    <dbReference type="NCBI Taxonomy" id="47236"/>
    <lineage>
        <taxon>Eukaryota</taxon>
        <taxon>Fungi</taxon>
        <taxon>Dikarya</taxon>
        <taxon>Ascomycota</taxon>
        <taxon>Pezizomycotina</taxon>
        <taxon>Orbiliomycetes</taxon>
        <taxon>Orbiliales</taxon>
        <taxon>Orbiliaceae</taxon>
        <taxon>Arthrobotrys</taxon>
    </lineage>
</organism>
<reference evidence="2 3" key="1">
    <citation type="submission" date="2023-08" db="EMBL/GenBank/DDBJ databases">
        <authorList>
            <person name="Palmer J.M."/>
        </authorList>
    </citation>
    <scope>NUCLEOTIDE SEQUENCE [LARGE SCALE GENOMIC DNA]</scope>
    <source>
        <strain evidence="2 3">TWF481</strain>
    </source>
</reference>
<name>A0AAV9VS40_9PEZI</name>
<dbReference type="AlphaFoldDB" id="A0AAV9VS40"/>
<proteinExistence type="predicted"/>
<dbReference type="Proteomes" id="UP001370758">
    <property type="component" value="Unassembled WGS sequence"/>
</dbReference>
<sequence length="132" mass="15279">MWLSSCIPYLQLEWRKRKDDAVPEEVPMQEAMVSEREQQNKKPTAPTPTFRREPPFTPPRPTADPGQYPLNDFYGIDWAQSKRYENNAIENQHRKGGRGSDFARDRANGKGRALSGWWAVEGIFDRGRDRAT</sequence>
<dbReference type="EMBL" id="JAVHJL010000012">
    <property type="protein sequence ID" value="KAK6495632.1"/>
    <property type="molecule type" value="Genomic_DNA"/>
</dbReference>
<evidence type="ECO:0000256" key="1">
    <source>
        <dbReference type="SAM" id="MobiDB-lite"/>
    </source>
</evidence>
<gene>
    <name evidence="2" type="ORF">TWF481_002680</name>
</gene>
<protein>
    <submittedName>
        <fullName evidence="2">Uncharacterized protein</fullName>
    </submittedName>
</protein>
<comment type="caution">
    <text evidence="2">The sequence shown here is derived from an EMBL/GenBank/DDBJ whole genome shotgun (WGS) entry which is preliminary data.</text>
</comment>
<accession>A0AAV9VS40</accession>
<evidence type="ECO:0000313" key="2">
    <source>
        <dbReference type="EMBL" id="KAK6495632.1"/>
    </source>
</evidence>
<feature type="region of interest" description="Disordered" evidence="1">
    <location>
        <begin position="30"/>
        <end position="71"/>
    </location>
</feature>
<keyword evidence="3" id="KW-1185">Reference proteome</keyword>
<evidence type="ECO:0000313" key="3">
    <source>
        <dbReference type="Proteomes" id="UP001370758"/>
    </source>
</evidence>